<organism evidence="1 2">
    <name type="scientific">Yarrowia lipolytica</name>
    <name type="common">Candida lipolytica</name>
    <dbReference type="NCBI Taxonomy" id="4952"/>
    <lineage>
        <taxon>Eukaryota</taxon>
        <taxon>Fungi</taxon>
        <taxon>Dikarya</taxon>
        <taxon>Ascomycota</taxon>
        <taxon>Saccharomycotina</taxon>
        <taxon>Dipodascomycetes</taxon>
        <taxon>Dipodascales</taxon>
        <taxon>Dipodascales incertae sedis</taxon>
        <taxon>Yarrowia</taxon>
    </lineage>
</organism>
<dbReference type="EMBL" id="CP017555">
    <property type="protein sequence ID" value="AOW02520.1"/>
    <property type="molecule type" value="Genomic_DNA"/>
</dbReference>
<proteinExistence type="predicted"/>
<evidence type="ECO:0000313" key="1">
    <source>
        <dbReference type="EMBL" id="AOW02520.1"/>
    </source>
</evidence>
<protein>
    <submittedName>
        <fullName evidence="1">Uncharacterized protein</fullName>
    </submittedName>
</protein>
<dbReference type="RefSeq" id="XP_068138351.1">
    <property type="nucleotide sequence ID" value="XM_068282250.1"/>
</dbReference>
<dbReference type="VEuPathDB" id="FungiDB:YALI1_C11365g"/>
<reference evidence="1 2" key="1">
    <citation type="journal article" date="2016" name="PLoS ONE">
        <title>Sequence Assembly of Yarrowia lipolytica Strain W29/CLIB89 Shows Transposable Element Diversity.</title>
        <authorList>
            <person name="Magnan C."/>
            <person name="Yu J."/>
            <person name="Chang I."/>
            <person name="Jahn E."/>
            <person name="Kanomata Y."/>
            <person name="Wu J."/>
            <person name="Zeller M."/>
            <person name="Oakes M."/>
            <person name="Baldi P."/>
            <person name="Sandmeyer S."/>
        </authorList>
    </citation>
    <scope>NUCLEOTIDE SEQUENCE [LARGE SCALE GENOMIC DNA]</scope>
    <source>
        <strain evidence="2">CLIB89(W29)</strain>
    </source>
</reference>
<evidence type="ECO:0000313" key="2">
    <source>
        <dbReference type="Proteomes" id="UP000182444"/>
    </source>
</evidence>
<accession>A0A1D8NA60</accession>
<dbReference type="AlphaFoldDB" id="A0A1D8NA60"/>
<dbReference type="GeneID" id="94582889"/>
<sequence>MRISRVTVCQPLKTTLLLPSDQLHLPTYPRAFQLTSTFQCHTLVPHFISDTTPQCPRSSVLHSVLILRLDLTHRQFDSRKGFIQTLKKSV</sequence>
<dbReference type="Proteomes" id="UP000182444">
    <property type="component" value="Chromosome 1C"/>
</dbReference>
<gene>
    <name evidence="1" type="ORF">YALI1_C11365g</name>
</gene>
<name>A0A1D8NA60_YARLL</name>